<keyword evidence="3" id="KW-1185">Reference proteome</keyword>
<dbReference type="InterPro" id="IPR038717">
    <property type="entry name" value="Tc1-like_DDE_dom"/>
</dbReference>
<proteinExistence type="predicted"/>
<feature type="domain" description="Tc1-like transposase DDE" evidence="1">
    <location>
        <begin position="147"/>
        <end position="290"/>
    </location>
</feature>
<sequence>CLGSTSTRHGSCISIKHTSDVAARAFGESPDVARYWRHKIQDPTFHAQPWGGFIYRGLKFGDNDATIQAVLWQLVKEHPTHTLGDFVNEFRALGVPVKRNFIQRIFSNWRWSWKKPAVHQVLKYTPANILYYREWVSLIPQLPLAKLKFCDESHFVARQLHRTQVIGPVGEQRVLRDGGNLSDSFSLTLLTDLATPDNPFYIDIRSDSNSEEDFFNFVVAAVAAGRLANGDFFIVDNASIHFGRATRPRLRLLFARHGISYLFLPTYSPELNPCELVFAFVKNYIRAHRTPEFQLPQLLLQALTRLAYRQLVNMYVHCVNILERHK</sequence>
<dbReference type="Pfam" id="PF13358">
    <property type="entry name" value="DDE_3"/>
    <property type="match status" value="1"/>
</dbReference>
<dbReference type="Proteomes" id="UP000011083">
    <property type="component" value="Unassembled WGS sequence"/>
</dbReference>
<protein>
    <recommendedName>
        <fullName evidence="1">Tc1-like transposase DDE domain-containing protein</fullName>
    </recommendedName>
</protein>
<dbReference type="EMBL" id="KB007908">
    <property type="protein sequence ID" value="ELR21208.1"/>
    <property type="molecule type" value="Genomic_DNA"/>
</dbReference>
<reference evidence="2 3" key="1">
    <citation type="journal article" date="2013" name="Genome Biol.">
        <title>Genome of Acanthamoeba castellanii highlights extensive lateral gene transfer and early evolution of tyrosine kinase signaling.</title>
        <authorList>
            <person name="Clarke M."/>
            <person name="Lohan A.J."/>
            <person name="Liu B."/>
            <person name="Lagkouvardos I."/>
            <person name="Roy S."/>
            <person name="Zafar N."/>
            <person name="Bertelli C."/>
            <person name="Schilde C."/>
            <person name="Kianianmomeni A."/>
            <person name="Burglin T.R."/>
            <person name="Frech C."/>
            <person name="Turcotte B."/>
            <person name="Kopec K.O."/>
            <person name="Synnott J.M."/>
            <person name="Choo C."/>
            <person name="Paponov I."/>
            <person name="Finkler A."/>
            <person name="Soon Heng Tan C."/>
            <person name="Hutchins A.P."/>
            <person name="Weinmeier T."/>
            <person name="Rattei T."/>
            <person name="Chu J.S."/>
            <person name="Gimenez G."/>
            <person name="Irimia M."/>
            <person name="Rigden D.J."/>
            <person name="Fitzpatrick D.A."/>
            <person name="Lorenzo-Morales J."/>
            <person name="Bateman A."/>
            <person name="Chiu C.H."/>
            <person name="Tang P."/>
            <person name="Hegemann P."/>
            <person name="Fromm H."/>
            <person name="Raoult D."/>
            <person name="Greub G."/>
            <person name="Miranda-Saavedra D."/>
            <person name="Chen N."/>
            <person name="Nash P."/>
            <person name="Ginger M.L."/>
            <person name="Horn M."/>
            <person name="Schaap P."/>
            <person name="Caler L."/>
            <person name="Loftus B."/>
        </authorList>
    </citation>
    <scope>NUCLEOTIDE SEQUENCE [LARGE SCALE GENOMIC DNA]</scope>
    <source>
        <strain evidence="2 3">Neff</strain>
    </source>
</reference>
<evidence type="ECO:0000313" key="3">
    <source>
        <dbReference type="Proteomes" id="UP000011083"/>
    </source>
</evidence>
<dbReference type="VEuPathDB" id="AmoebaDB:ACA1_285670"/>
<evidence type="ECO:0000259" key="1">
    <source>
        <dbReference type="Pfam" id="PF13358"/>
    </source>
</evidence>
<accession>L8H8Z5</accession>
<dbReference type="InterPro" id="IPR036397">
    <property type="entry name" value="RNaseH_sf"/>
</dbReference>
<organism evidence="2 3">
    <name type="scientific">Acanthamoeba castellanii (strain ATCC 30010 / Neff)</name>
    <dbReference type="NCBI Taxonomy" id="1257118"/>
    <lineage>
        <taxon>Eukaryota</taxon>
        <taxon>Amoebozoa</taxon>
        <taxon>Discosea</taxon>
        <taxon>Longamoebia</taxon>
        <taxon>Centramoebida</taxon>
        <taxon>Acanthamoebidae</taxon>
        <taxon>Acanthamoeba</taxon>
    </lineage>
</organism>
<dbReference type="GeneID" id="14922088"/>
<dbReference type="OMA" id="CELVFAF"/>
<evidence type="ECO:0000313" key="2">
    <source>
        <dbReference type="EMBL" id="ELR21208.1"/>
    </source>
</evidence>
<dbReference type="AlphaFoldDB" id="L8H8Z5"/>
<feature type="non-terminal residue" evidence="2">
    <location>
        <position position="326"/>
    </location>
</feature>
<dbReference type="Gene3D" id="3.30.420.10">
    <property type="entry name" value="Ribonuclease H-like superfamily/Ribonuclease H"/>
    <property type="match status" value="1"/>
</dbReference>
<dbReference type="GO" id="GO:0003676">
    <property type="term" value="F:nucleic acid binding"/>
    <property type="evidence" value="ECO:0007669"/>
    <property type="project" value="InterPro"/>
</dbReference>
<gene>
    <name evidence="2" type="ORF">ACA1_285670</name>
</gene>
<dbReference type="RefSeq" id="XP_004344951.1">
    <property type="nucleotide sequence ID" value="XM_004344901.1"/>
</dbReference>
<name>L8H8Z5_ACACF</name>
<dbReference type="OrthoDB" id="31072at2759"/>
<dbReference type="KEGG" id="acan:ACA1_285670"/>